<reference evidence="2" key="1">
    <citation type="submission" date="2019-02" db="EMBL/GenBank/DDBJ databases">
        <title>Halonotius sp. a new haloarchaeum isolated from saline soil.</title>
        <authorList>
            <person name="Duran-Viseras A."/>
            <person name="Sanchez-Porro C."/>
            <person name="Ventosa A."/>
        </authorList>
    </citation>
    <scope>NUCLEOTIDE SEQUENCE</scope>
    <source>
        <strain evidence="2">F15B</strain>
    </source>
</reference>
<gene>
    <name evidence="2" type="ORF">EGH24_01665</name>
</gene>
<protein>
    <submittedName>
        <fullName evidence="2">Uncharacterized protein</fullName>
    </submittedName>
</protein>
<dbReference type="EMBL" id="RKLU01000001">
    <property type="protein sequence ID" value="TQQ83524.1"/>
    <property type="molecule type" value="Genomic_DNA"/>
</dbReference>
<dbReference type="RefSeq" id="WP_142978441.1">
    <property type="nucleotide sequence ID" value="NZ_RKLU01000001.1"/>
</dbReference>
<sequence>MKRSLNRAVETDEEADRADTTGESAPPDSSAVEWRDLSAKSSAPDASSPATETPSPTADTTVVTDPTVTNRIRSQSGPSLTIETDMLTATLVGVPKVSIADLVYAHQRDTVADAGAVRYCAMFDVENVSDAPIHWLSRRTTFIGSDGYTYEQAHVSLDSSELAPGCHTNQVVIEPRCRARVITPVEQLPQGVDIAKVVHTVPSNSDAGNQRLIYTL</sequence>
<name>A0A8J8PBU3_9EURY</name>
<dbReference type="OrthoDB" id="275722at2157"/>
<proteinExistence type="predicted"/>
<evidence type="ECO:0000256" key="1">
    <source>
        <dbReference type="SAM" id="MobiDB-lite"/>
    </source>
</evidence>
<accession>A0A8J8PBU3</accession>
<evidence type="ECO:0000313" key="3">
    <source>
        <dbReference type="Proteomes" id="UP000705823"/>
    </source>
</evidence>
<dbReference type="AlphaFoldDB" id="A0A8J8PBU3"/>
<feature type="compositionally biased region" description="Low complexity" evidence="1">
    <location>
        <begin position="39"/>
        <end position="65"/>
    </location>
</feature>
<keyword evidence="3" id="KW-1185">Reference proteome</keyword>
<organism evidence="2 3">
    <name type="scientific">Halonotius terrestris</name>
    <dbReference type="NCBI Taxonomy" id="2487750"/>
    <lineage>
        <taxon>Archaea</taxon>
        <taxon>Methanobacteriati</taxon>
        <taxon>Methanobacteriota</taxon>
        <taxon>Stenosarchaea group</taxon>
        <taxon>Halobacteria</taxon>
        <taxon>Halobacteriales</taxon>
        <taxon>Haloferacaceae</taxon>
        <taxon>Halonotius</taxon>
    </lineage>
</organism>
<dbReference type="Proteomes" id="UP000705823">
    <property type="component" value="Unassembled WGS sequence"/>
</dbReference>
<evidence type="ECO:0000313" key="2">
    <source>
        <dbReference type="EMBL" id="TQQ83524.1"/>
    </source>
</evidence>
<comment type="caution">
    <text evidence="2">The sequence shown here is derived from an EMBL/GenBank/DDBJ whole genome shotgun (WGS) entry which is preliminary data.</text>
</comment>
<feature type="region of interest" description="Disordered" evidence="1">
    <location>
        <begin position="1"/>
        <end position="65"/>
    </location>
</feature>